<organism evidence="1 2">
    <name type="scientific">Neobacillus ginsengisoli</name>
    <dbReference type="NCBI Taxonomy" id="904295"/>
    <lineage>
        <taxon>Bacteria</taxon>
        <taxon>Bacillati</taxon>
        <taxon>Bacillota</taxon>
        <taxon>Bacilli</taxon>
        <taxon>Bacillales</taxon>
        <taxon>Bacillaceae</taxon>
        <taxon>Neobacillus</taxon>
    </lineage>
</organism>
<evidence type="ECO:0000313" key="1">
    <source>
        <dbReference type="EMBL" id="MDQ0199975.1"/>
    </source>
</evidence>
<dbReference type="RefSeq" id="WP_307409394.1">
    <property type="nucleotide sequence ID" value="NZ_JAUSTW010000005.1"/>
</dbReference>
<protein>
    <submittedName>
        <fullName evidence="1">Uncharacterized protein</fullName>
    </submittedName>
</protein>
<reference evidence="1 2" key="1">
    <citation type="submission" date="2023-07" db="EMBL/GenBank/DDBJ databases">
        <title>Genomic Encyclopedia of Type Strains, Phase IV (KMG-IV): sequencing the most valuable type-strain genomes for metagenomic binning, comparative biology and taxonomic classification.</title>
        <authorList>
            <person name="Goeker M."/>
        </authorList>
    </citation>
    <scope>NUCLEOTIDE SEQUENCE [LARGE SCALE GENOMIC DNA]</scope>
    <source>
        <strain evidence="1 2">DSM 27594</strain>
    </source>
</reference>
<sequence length="55" mass="6472">MSNQLYVEAKRAERVGKIQIPTAIRKTRLTKKSTSRMTKHVQDLNEKVLKMMNNR</sequence>
<name>A0ABT9XWM1_9BACI</name>
<comment type="caution">
    <text evidence="1">The sequence shown here is derived from an EMBL/GenBank/DDBJ whole genome shotgun (WGS) entry which is preliminary data.</text>
</comment>
<keyword evidence="2" id="KW-1185">Reference proteome</keyword>
<accession>A0ABT9XWM1</accession>
<evidence type="ECO:0000313" key="2">
    <source>
        <dbReference type="Proteomes" id="UP001224122"/>
    </source>
</evidence>
<dbReference type="EMBL" id="JAUSTW010000005">
    <property type="protein sequence ID" value="MDQ0199975.1"/>
    <property type="molecule type" value="Genomic_DNA"/>
</dbReference>
<proteinExistence type="predicted"/>
<gene>
    <name evidence="1" type="ORF">J2S10_003158</name>
</gene>
<dbReference type="Proteomes" id="UP001224122">
    <property type="component" value="Unassembled WGS sequence"/>
</dbReference>